<dbReference type="AlphaFoldDB" id="A0A2N5V694"/>
<evidence type="ECO:0000256" key="1">
    <source>
        <dbReference type="SAM" id="MobiDB-lite"/>
    </source>
</evidence>
<gene>
    <name evidence="2" type="ORF">PCASD_05942</name>
</gene>
<accession>A0A2N5V694</accession>
<dbReference type="Proteomes" id="UP000235392">
    <property type="component" value="Unassembled WGS sequence"/>
</dbReference>
<protein>
    <submittedName>
        <fullName evidence="2">Uncharacterized protein</fullName>
    </submittedName>
</protein>
<name>A0A2N5V694_9BASI</name>
<sequence>MVRGARWATPSNKATPPEGSPSLKVLPMTFLARDVTPSLSLDQVCSSETAVESARLTSRFCPVRLPCRICGTPLPGITTRLASLYLVLSSSLVAFAI</sequence>
<evidence type="ECO:0000313" key="3">
    <source>
        <dbReference type="Proteomes" id="UP000235392"/>
    </source>
</evidence>
<comment type="caution">
    <text evidence="2">The sequence shown here is derived from an EMBL/GenBank/DDBJ whole genome shotgun (WGS) entry which is preliminary data.</text>
</comment>
<feature type="region of interest" description="Disordered" evidence="1">
    <location>
        <begin position="1"/>
        <end position="21"/>
    </location>
</feature>
<reference evidence="2 3" key="1">
    <citation type="submission" date="2017-11" db="EMBL/GenBank/DDBJ databases">
        <title>De novo assembly and phasing of dikaryotic genomes from two isolates of Puccinia coronata f. sp. avenae, the causal agent of oat crown rust.</title>
        <authorList>
            <person name="Miller M.E."/>
            <person name="Zhang Y."/>
            <person name="Omidvar V."/>
            <person name="Sperschneider J."/>
            <person name="Schwessinger B."/>
            <person name="Raley C."/>
            <person name="Palmer J.M."/>
            <person name="Garnica D."/>
            <person name="Upadhyaya N."/>
            <person name="Rathjen J."/>
            <person name="Taylor J.M."/>
            <person name="Park R.F."/>
            <person name="Dodds P.N."/>
            <person name="Hirsch C.D."/>
            <person name="Kianian S.F."/>
            <person name="Figueroa M."/>
        </authorList>
    </citation>
    <scope>NUCLEOTIDE SEQUENCE [LARGE SCALE GENOMIC DNA]</scope>
    <source>
        <strain evidence="2">12SD80</strain>
    </source>
</reference>
<evidence type="ECO:0000313" key="2">
    <source>
        <dbReference type="EMBL" id="PLW45502.1"/>
    </source>
</evidence>
<proteinExistence type="predicted"/>
<dbReference type="EMBL" id="PGCI01000048">
    <property type="protein sequence ID" value="PLW45502.1"/>
    <property type="molecule type" value="Genomic_DNA"/>
</dbReference>
<organism evidence="2 3">
    <name type="scientific">Puccinia coronata f. sp. avenae</name>
    <dbReference type="NCBI Taxonomy" id="200324"/>
    <lineage>
        <taxon>Eukaryota</taxon>
        <taxon>Fungi</taxon>
        <taxon>Dikarya</taxon>
        <taxon>Basidiomycota</taxon>
        <taxon>Pucciniomycotina</taxon>
        <taxon>Pucciniomycetes</taxon>
        <taxon>Pucciniales</taxon>
        <taxon>Pucciniaceae</taxon>
        <taxon>Puccinia</taxon>
    </lineage>
</organism>